<proteinExistence type="predicted"/>
<evidence type="ECO:0000259" key="1">
    <source>
        <dbReference type="Pfam" id="PF13456"/>
    </source>
</evidence>
<feature type="domain" description="RNase H type-1" evidence="1">
    <location>
        <begin position="2"/>
        <end position="79"/>
    </location>
</feature>
<gene>
    <name evidence="2" type="ORF">POM88_032239</name>
</gene>
<dbReference type="CDD" id="cd06222">
    <property type="entry name" value="RNase_H_like"/>
    <property type="match status" value="1"/>
</dbReference>
<reference evidence="2" key="1">
    <citation type="submission" date="2023-02" db="EMBL/GenBank/DDBJ databases">
        <title>Genome of toxic invasive species Heracleum sosnowskyi carries increased number of genes despite the absence of recent whole-genome duplications.</title>
        <authorList>
            <person name="Schelkunov M."/>
            <person name="Shtratnikova V."/>
            <person name="Makarenko M."/>
            <person name="Klepikova A."/>
            <person name="Omelchenko D."/>
            <person name="Novikova G."/>
            <person name="Obukhova E."/>
            <person name="Bogdanov V."/>
            <person name="Penin A."/>
            <person name="Logacheva M."/>
        </authorList>
    </citation>
    <scope>NUCLEOTIDE SEQUENCE</scope>
    <source>
        <strain evidence="2">Hsosn_3</strain>
        <tissue evidence="2">Leaf</tissue>
    </source>
</reference>
<dbReference type="PANTHER" id="PTHR47723">
    <property type="entry name" value="OS05G0353850 PROTEIN"/>
    <property type="match status" value="1"/>
</dbReference>
<dbReference type="SUPFAM" id="SSF53098">
    <property type="entry name" value="Ribonuclease H-like"/>
    <property type="match status" value="1"/>
</dbReference>
<dbReference type="Proteomes" id="UP001237642">
    <property type="component" value="Unassembled WGS sequence"/>
</dbReference>
<evidence type="ECO:0000313" key="3">
    <source>
        <dbReference type="Proteomes" id="UP001237642"/>
    </source>
</evidence>
<dbReference type="Gene3D" id="3.30.420.10">
    <property type="entry name" value="Ribonuclease H-like superfamily/Ribonuclease H"/>
    <property type="match status" value="1"/>
</dbReference>
<accession>A0AAD8I068</accession>
<dbReference type="InterPro" id="IPR002156">
    <property type="entry name" value="RNaseH_domain"/>
</dbReference>
<protein>
    <recommendedName>
        <fullName evidence="1">RNase H type-1 domain-containing protein</fullName>
    </recommendedName>
</protein>
<dbReference type="AlphaFoldDB" id="A0AAD8I068"/>
<dbReference type="GO" id="GO:0003676">
    <property type="term" value="F:nucleic acid binding"/>
    <property type="evidence" value="ECO:0007669"/>
    <property type="project" value="InterPro"/>
</dbReference>
<dbReference type="EMBL" id="JAUIZM010000007">
    <property type="protein sequence ID" value="KAK1376046.1"/>
    <property type="molecule type" value="Genomic_DNA"/>
</dbReference>
<reference evidence="2" key="2">
    <citation type="submission" date="2023-05" db="EMBL/GenBank/DDBJ databases">
        <authorList>
            <person name="Schelkunov M.I."/>
        </authorList>
    </citation>
    <scope>NUCLEOTIDE SEQUENCE</scope>
    <source>
        <strain evidence="2">Hsosn_3</strain>
        <tissue evidence="2">Leaf</tissue>
    </source>
</reference>
<organism evidence="2 3">
    <name type="scientific">Heracleum sosnowskyi</name>
    <dbReference type="NCBI Taxonomy" id="360622"/>
    <lineage>
        <taxon>Eukaryota</taxon>
        <taxon>Viridiplantae</taxon>
        <taxon>Streptophyta</taxon>
        <taxon>Embryophyta</taxon>
        <taxon>Tracheophyta</taxon>
        <taxon>Spermatophyta</taxon>
        <taxon>Magnoliopsida</taxon>
        <taxon>eudicotyledons</taxon>
        <taxon>Gunneridae</taxon>
        <taxon>Pentapetalae</taxon>
        <taxon>asterids</taxon>
        <taxon>campanulids</taxon>
        <taxon>Apiales</taxon>
        <taxon>Apiaceae</taxon>
        <taxon>Apioideae</taxon>
        <taxon>apioid superclade</taxon>
        <taxon>Tordylieae</taxon>
        <taxon>Tordyliinae</taxon>
        <taxon>Heracleum</taxon>
    </lineage>
</organism>
<dbReference type="InterPro" id="IPR036397">
    <property type="entry name" value="RNaseH_sf"/>
</dbReference>
<dbReference type="InterPro" id="IPR012337">
    <property type="entry name" value="RNaseH-like_sf"/>
</dbReference>
<comment type="caution">
    <text evidence="2">The sequence shown here is derived from an EMBL/GenBank/DDBJ whole genome shotgun (WGS) entry which is preliminary data.</text>
</comment>
<keyword evidence="3" id="KW-1185">Reference proteome</keyword>
<dbReference type="GO" id="GO:0004523">
    <property type="term" value="F:RNA-DNA hybrid ribonuclease activity"/>
    <property type="evidence" value="ECO:0007669"/>
    <property type="project" value="InterPro"/>
</dbReference>
<name>A0AAD8I068_9APIA</name>
<dbReference type="InterPro" id="IPR044730">
    <property type="entry name" value="RNase_H-like_dom_plant"/>
</dbReference>
<dbReference type="Pfam" id="PF13456">
    <property type="entry name" value="RVT_3"/>
    <property type="match status" value="1"/>
</dbReference>
<dbReference type="InterPro" id="IPR053151">
    <property type="entry name" value="RNase_H-like"/>
</dbReference>
<sequence length="115" mass="13191">MKAMETGLDLAKRMGIRHLMIQMDSLSCIYSLQSSEPYGKECVHIVHQCRDLIKNNNWEVTFFHCYREGNRAADWLANQGVVQDTRVQMIQVPPLELSCILHEDLDGVSWPLVSS</sequence>
<dbReference type="PANTHER" id="PTHR47723:SF19">
    <property type="entry name" value="POLYNUCLEOTIDYL TRANSFERASE, RIBONUCLEASE H-LIKE SUPERFAMILY PROTEIN"/>
    <property type="match status" value="1"/>
</dbReference>
<evidence type="ECO:0000313" key="2">
    <source>
        <dbReference type="EMBL" id="KAK1376046.1"/>
    </source>
</evidence>